<feature type="compositionally biased region" description="Low complexity" evidence="3">
    <location>
        <begin position="1"/>
        <end position="27"/>
    </location>
</feature>
<dbReference type="EMBL" id="JABBWD010000005">
    <property type="protein sequence ID" value="KAG1781714.1"/>
    <property type="molecule type" value="Genomic_DNA"/>
</dbReference>
<reference evidence="5" key="1">
    <citation type="journal article" date="2020" name="New Phytol.">
        <title>Comparative genomics reveals dynamic genome evolution in host specialist ectomycorrhizal fungi.</title>
        <authorList>
            <person name="Lofgren L.A."/>
            <person name="Nguyen N.H."/>
            <person name="Vilgalys R."/>
            <person name="Ruytinx J."/>
            <person name="Liao H.L."/>
            <person name="Branco S."/>
            <person name="Kuo A."/>
            <person name="LaButti K."/>
            <person name="Lipzen A."/>
            <person name="Andreopoulos W."/>
            <person name="Pangilinan J."/>
            <person name="Riley R."/>
            <person name="Hundley H."/>
            <person name="Na H."/>
            <person name="Barry K."/>
            <person name="Grigoriev I.V."/>
            <person name="Stajich J.E."/>
            <person name="Kennedy P.G."/>
        </authorList>
    </citation>
    <scope>NUCLEOTIDE SEQUENCE</scope>
    <source>
        <strain evidence="5">DOB743</strain>
    </source>
</reference>
<dbReference type="Pfam" id="PF11951">
    <property type="entry name" value="Fungal_trans_2"/>
    <property type="match status" value="1"/>
</dbReference>
<evidence type="ECO:0000313" key="6">
    <source>
        <dbReference type="Proteomes" id="UP000714275"/>
    </source>
</evidence>
<gene>
    <name evidence="5" type="ORF">EV702DRAFT_1177405</name>
</gene>
<dbReference type="OrthoDB" id="5419315at2759"/>
<dbReference type="InterPro" id="IPR001138">
    <property type="entry name" value="Zn2Cys6_DnaBD"/>
</dbReference>
<proteinExistence type="predicted"/>
<comment type="caution">
    <text evidence="5">The sequence shown here is derived from an EMBL/GenBank/DDBJ whole genome shotgun (WGS) entry which is preliminary data.</text>
</comment>
<feature type="compositionally biased region" description="Low complexity" evidence="3">
    <location>
        <begin position="228"/>
        <end position="242"/>
    </location>
</feature>
<evidence type="ECO:0000256" key="3">
    <source>
        <dbReference type="SAM" id="MobiDB-lite"/>
    </source>
</evidence>
<evidence type="ECO:0000256" key="2">
    <source>
        <dbReference type="ARBA" id="ARBA00023242"/>
    </source>
</evidence>
<dbReference type="CDD" id="cd00067">
    <property type="entry name" value="GAL4"/>
    <property type="match status" value="1"/>
</dbReference>
<dbReference type="Proteomes" id="UP000714275">
    <property type="component" value="Unassembled WGS sequence"/>
</dbReference>
<feature type="region of interest" description="Disordered" evidence="3">
    <location>
        <begin position="1"/>
        <end position="64"/>
    </location>
</feature>
<dbReference type="InterPro" id="IPR021858">
    <property type="entry name" value="Fun_TF"/>
</dbReference>
<keyword evidence="6" id="KW-1185">Reference proteome</keyword>
<protein>
    <submittedName>
        <fullName evidence="5">Fungal-specific transcription factor domain-containing protein</fullName>
    </submittedName>
</protein>
<dbReference type="Pfam" id="PF00172">
    <property type="entry name" value="Zn_clus"/>
    <property type="match status" value="1"/>
</dbReference>
<accession>A0A9P7A3E8</accession>
<dbReference type="PROSITE" id="PS50048">
    <property type="entry name" value="ZN2_CY6_FUNGAL_2"/>
    <property type="match status" value="1"/>
</dbReference>
<evidence type="ECO:0000313" key="5">
    <source>
        <dbReference type="EMBL" id="KAG1781714.1"/>
    </source>
</evidence>
<comment type="subcellular location">
    <subcellularLocation>
        <location evidence="1">Nucleus</location>
    </subcellularLocation>
</comment>
<dbReference type="PANTHER" id="PTHR37534:SF46">
    <property type="entry name" value="ZN(II)2CYS6 TRANSCRIPTION FACTOR (EUROFUNG)"/>
    <property type="match status" value="1"/>
</dbReference>
<dbReference type="GO" id="GO:0005634">
    <property type="term" value="C:nucleus"/>
    <property type="evidence" value="ECO:0007669"/>
    <property type="project" value="UniProtKB-SubCell"/>
</dbReference>
<dbReference type="PROSITE" id="PS00463">
    <property type="entry name" value="ZN2_CY6_FUNGAL_1"/>
    <property type="match status" value="1"/>
</dbReference>
<dbReference type="InterPro" id="IPR036864">
    <property type="entry name" value="Zn2-C6_fun-type_DNA-bd_sf"/>
</dbReference>
<feature type="region of interest" description="Disordered" evidence="3">
    <location>
        <begin position="221"/>
        <end position="243"/>
    </location>
</feature>
<dbReference type="SUPFAM" id="SSF57701">
    <property type="entry name" value="Zn2/Cys6 DNA-binding domain"/>
    <property type="match status" value="1"/>
</dbReference>
<name>A0A9P7A3E8_9AGAM</name>
<evidence type="ECO:0000256" key="1">
    <source>
        <dbReference type="ARBA" id="ARBA00004123"/>
    </source>
</evidence>
<dbReference type="AlphaFoldDB" id="A0A9P7A3E8"/>
<dbReference type="PANTHER" id="PTHR37534">
    <property type="entry name" value="TRANSCRIPTIONAL ACTIVATOR PROTEIN UGA3"/>
    <property type="match status" value="1"/>
</dbReference>
<dbReference type="GO" id="GO:0000981">
    <property type="term" value="F:DNA-binding transcription factor activity, RNA polymerase II-specific"/>
    <property type="evidence" value="ECO:0007669"/>
    <property type="project" value="InterPro"/>
</dbReference>
<feature type="region of interest" description="Disordered" evidence="3">
    <location>
        <begin position="545"/>
        <end position="566"/>
    </location>
</feature>
<evidence type="ECO:0000259" key="4">
    <source>
        <dbReference type="PROSITE" id="PS50048"/>
    </source>
</evidence>
<keyword evidence="2" id="KW-0539">Nucleus</keyword>
<organism evidence="5 6">
    <name type="scientific">Suillus placidus</name>
    <dbReference type="NCBI Taxonomy" id="48579"/>
    <lineage>
        <taxon>Eukaryota</taxon>
        <taxon>Fungi</taxon>
        <taxon>Dikarya</taxon>
        <taxon>Basidiomycota</taxon>
        <taxon>Agaricomycotina</taxon>
        <taxon>Agaricomycetes</taxon>
        <taxon>Agaricomycetidae</taxon>
        <taxon>Boletales</taxon>
        <taxon>Suillineae</taxon>
        <taxon>Suillaceae</taxon>
        <taxon>Suillus</taxon>
    </lineage>
</organism>
<feature type="domain" description="Zn(2)-C6 fungal-type" evidence="4">
    <location>
        <begin position="71"/>
        <end position="101"/>
    </location>
</feature>
<dbReference type="GO" id="GO:0008270">
    <property type="term" value="F:zinc ion binding"/>
    <property type="evidence" value="ECO:0007669"/>
    <property type="project" value="InterPro"/>
</dbReference>
<sequence length="695" mass="76417">MSYAYGSSSASGSPSPSSETPSNNTSPAHISAPLWSSKASDETDSQSTHSRGTPNRMPADLPRGGLTGRGGCWTCRLRRKKCDEQREGNSCHTCKRLRIDCLGWGTRRPEWMRDKKAVEDYKAGIKAQLTRAGLIRGQPKSSILQASSAGPSSAPASSSSVFASRQFQGSASSSGSSRVNDLGIPTYIDPLGDPTGMSAFGSTLNSPQIVPVPLYTRDGSFQRSNHNSPFSPSGSLPSHPSPVIEFNPEFDTATQNLYNPPMTSIPDDGIQMEHIFYYFEHVRQLQYAFAGNSVANITYSLVLQYPQGPVANAISALASLHFSLIRIAHGLEAPNPTLEHSPAIRFYDSAHQQIYRNKRTTLSESDANAAIHMLNFSLMSGGVTDWRPMLDIASEWLVRTGITTSDNPKLMMINMNEASRLALKATMWCDIMSTLTLKTTPKHLSFYRRLFRGGSGYWGLTQQGIGDESALRMDSLTGCPDEVLLGIAEIATLSCWKMQELRKGSLSMRELIRRGDVIERHLRTQTETALLAEADQTPLHPELSSMTAEHDNVQNSPTGHAGTSLPADDTRRIVADVFREATILYLHTVLSDPNPGVPEIVNSIDVIVQLLNRLPVSDIDRCLVFPICLAGCLVDDPVKREFLKTRLQGRHNGFGNTNQTLRVMQTAWQKRDSQGGTVEWQDLLHIQGRYLLLLV</sequence>